<proteinExistence type="predicted"/>
<reference evidence="2" key="1">
    <citation type="submission" date="2006-10" db="EMBL/GenBank/DDBJ databases">
        <title>Complete sequence of Solibacter usitatus Ellin6076.</title>
        <authorList>
            <consortium name="US DOE Joint Genome Institute"/>
            <person name="Copeland A."/>
            <person name="Lucas S."/>
            <person name="Lapidus A."/>
            <person name="Barry K."/>
            <person name="Detter J.C."/>
            <person name="Glavina del Rio T."/>
            <person name="Hammon N."/>
            <person name="Israni S."/>
            <person name="Dalin E."/>
            <person name="Tice H."/>
            <person name="Pitluck S."/>
            <person name="Thompson L.S."/>
            <person name="Brettin T."/>
            <person name="Bruce D."/>
            <person name="Han C."/>
            <person name="Tapia R."/>
            <person name="Gilna P."/>
            <person name="Schmutz J."/>
            <person name="Larimer F."/>
            <person name="Land M."/>
            <person name="Hauser L."/>
            <person name="Kyrpides N."/>
            <person name="Mikhailova N."/>
            <person name="Janssen P.H."/>
            <person name="Kuske C.R."/>
            <person name="Richardson P."/>
        </authorList>
    </citation>
    <scope>NUCLEOTIDE SEQUENCE</scope>
    <source>
        <strain evidence="2">Ellin6076</strain>
    </source>
</reference>
<gene>
    <name evidence="2" type="ordered locus">Acid_5905</name>
</gene>
<evidence type="ECO:0000313" key="2">
    <source>
        <dbReference type="EMBL" id="ABJ86846.1"/>
    </source>
</evidence>
<evidence type="ECO:0000259" key="1">
    <source>
        <dbReference type="Pfam" id="PF01261"/>
    </source>
</evidence>
<dbReference type="AlphaFoldDB" id="Q01U24"/>
<dbReference type="InterPro" id="IPR013022">
    <property type="entry name" value="Xyl_isomerase-like_TIM-brl"/>
</dbReference>
<dbReference type="SUPFAM" id="SSF51658">
    <property type="entry name" value="Xylose isomerase-like"/>
    <property type="match status" value="1"/>
</dbReference>
<dbReference type="EMBL" id="CP000473">
    <property type="protein sequence ID" value="ABJ86846.1"/>
    <property type="molecule type" value="Genomic_DNA"/>
</dbReference>
<dbReference type="FunCoup" id="Q01U24">
    <property type="interactions" value="117"/>
</dbReference>
<dbReference type="eggNOG" id="COG1082">
    <property type="taxonomic scope" value="Bacteria"/>
</dbReference>
<dbReference type="PANTHER" id="PTHR12110">
    <property type="entry name" value="HYDROXYPYRUVATE ISOMERASE"/>
    <property type="match status" value="1"/>
</dbReference>
<dbReference type="InParanoid" id="Q01U24"/>
<dbReference type="Pfam" id="PF01261">
    <property type="entry name" value="AP_endonuc_2"/>
    <property type="match status" value="1"/>
</dbReference>
<sequence>MEFRHSICNEAFEKWPFADACKAIRKTGYTGIEIAPFTLAERPRDVTAAQRAGYRDIIASEGLTFVGLHWLMVSPKGLHVTGPDAELRRQSWEHIRDLIDLCADLGPNGVMVFGSPKQRATSGGLTREQATRNYIDGLAGVAPHAAERGVTVLVEALPADQCDVIQTLEEAAAIVRQIASPAVETMFDVHNAIDEVEPHAVLVDRYFDQIRHVHVNELDGRHCGTGDYDFKPIFETLRGRGYTGWISLEAFDFTPGAEVLANQSLRFLESQIHQLTS</sequence>
<protein>
    <submittedName>
        <fullName evidence="2">Xylose isomerase domain protein TIM barrel</fullName>
    </submittedName>
</protein>
<dbReference type="GO" id="GO:0016853">
    <property type="term" value="F:isomerase activity"/>
    <property type="evidence" value="ECO:0007669"/>
    <property type="project" value="UniProtKB-KW"/>
</dbReference>
<dbReference type="STRING" id="234267.Acid_5905"/>
<name>Q01U24_SOLUE</name>
<organism evidence="2">
    <name type="scientific">Solibacter usitatus (strain Ellin6076)</name>
    <dbReference type="NCBI Taxonomy" id="234267"/>
    <lineage>
        <taxon>Bacteria</taxon>
        <taxon>Pseudomonadati</taxon>
        <taxon>Acidobacteriota</taxon>
        <taxon>Terriglobia</taxon>
        <taxon>Bryobacterales</taxon>
        <taxon>Solibacteraceae</taxon>
        <taxon>Candidatus Solibacter</taxon>
    </lineage>
</organism>
<keyword evidence="2" id="KW-0413">Isomerase</keyword>
<dbReference type="Gene3D" id="3.20.20.150">
    <property type="entry name" value="Divalent-metal-dependent TIM barrel enzymes"/>
    <property type="match status" value="1"/>
</dbReference>
<dbReference type="InterPro" id="IPR050312">
    <property type="entry name" value="IolE/XylAMocC-like"/>
</dbReference>
<dbReference type="PANTHER" id="PTHR12110:SF21">
    <property type="entry name" value="XYLOSE ISOMERASE-LIKE TIM BARREL DOMAIN-CONTAINING PROTEIN"/>
    <property type="match status" value="1"/>
</dbReference>
<dbReference type="InterPro" id="IPR036237">
    <property type="entry name" value="Xyl_isomerase-like_sf"/>
</dbReference>
<dbReference type="KEGG" id="sus:Acid_5905"/>
<accession>Q01U24</accession>
<feature type="domain" description="Xylose isomerase-like TIM barrel" evidence="1">
    <location>
        <begin position="22"/>
        <end position="270"/>
    </location>
</feature>
<dbReference type="OrthoDB" id="9786584at2"/>
<dbReference type="HOGENOM" id="CLU_050006_8_1_0"/>